<protein>
    <submittedName>
        <fullName evidence="1">Aminoglycoside phosphotransferase family protein</fullName>
    </submittedName>
</protein>
<organism evidence="1 2">
    <name type="scientific">Clostridium boliviensis</name>
    <dbReference type="NCBI Taxonomy" id="318465"/>
    <lineage>
        <taxon>Bacteria</taxon>
        <taxon>Bacillati</taxon>
        <taxon>Bacillota</taxon>
        <taxon>Clostridia</taxon>
        <taxon>Eubacteriales</taxon>
        <taxon>Clostridiaceae</taxon>
        <taxon>Clostridium</taxon>
    </lineage>
</organism>
<evidence type="ECO:0000313" key="2">
    <source>
        <dbReference type="Proteomes" id="UP001276854"/>
    </source>
</evidence>
<dbReference type="SUPFAM" id="SSF56112">
    <property type="entry name" value="Protein kinase-like (PK-like)"/>
    <property type="match status" value="1"/>
</dbReference>
<dbReference type="Pfam" id="PF04655">
    <property type="entry name" value="APH_6_hur"/>
    <property type="match status" value="1"/>
</dbReference>
<dbReference type="InterPro" id="IPR011009">
    <property type="entry name" value="Kinase-like_dom_sf"/>
</dbReference>
<keyword evidence="2" id="KW-1185">Reference proteome</keyword>
<dbReference type="Gene3D" id="3.90.1200.10">
    <property type="match status" value="1"/>
</dbReference>
<reference evidence="1 2" key="1">
    <citation type="submission" date="2023-10" db="EMBL/GenBank/DDBJ databases">
        <title>A novel Glycoside Hydrolase 43-Like Enzyme from Clostrdium boliviensis is an Endo-xylanase, and a Candidate for Xylooligosaccharides Production from Different Xylan Substrates.</title>
        <authorList>
            <person name="Alvarez M.T."/>
            <person name="Rocabado-Villegas L.R."/>
            <person name="Salas-Veizaga D.M."/>
            <person name="Linares-Pasten J.A."/>
            <person name="Gudmundsdottir E.E."/>
            <person name="Hreggvidsson G.O."/>
            <person name="Adlercreutz P."/>
            <person name="Nordberg Karlsson E."/>
        </authorList>
    </citation>
    <scope>NUCLEOTIDE SEQUENCE [LARGE SCALE GENOMIC DNA]</scope>
    <source>
        <strain evidence="1 2">E-1</strain>
    </source>
</reference>
<accession>A0ABU4GSU1</accession>
<comment type="caution">
    <text evidence="1">The sequence shown here is derived from an EMBL/GenBank/DDBJ whole genome shotgun (WGS) entry which is preliminary data.</text>
</comment>
<sequence length="276" mass="32227">MTIQEKVQWAIKQWNLKNTIVIYERNNKAVYASESVEWGSVILKVNTDEAELTGEFNMLKEMHGNRCCKVYGYDAKQGVLIEERIIPGTTLRCEENMVVRVNQFFGLFSKIHKIIDHVYSPITYLDWFKNADAFCMSHKPDESIINNMHKAYGMGEELFYKYNDRVLLHGDLHHDNIILNDEGIYCIIDPKGVIGPEIFDIPRYILNEMDFVSDEESKKHIFQVAEMISHETKYPFTDIIKLFFMEVMLGNVWCIEDGEKPDMHQIKIATELVNDL</sequence>
<dbReference type="RefSeq" id="WP_318066850.1">
    <property type="nucleotide sequence ID" value="NZ_JAWONS010000329.1"/>
</dbReference>
<dbReference type="InterPro" id="IPR006748">
    <property type="entry name" value="NH2Glyco/OHUrea_AB-resist_kin"/>
</dbReference>
<proteinExistence type="predicted"/>
<name>A0ABU4GSU1_9CLOT</name>
<dbReference type="EMBL" id="JAWONS010000329">
    <property type="protein sequence ID" value="MDW2800690.1"/>
    <property type="molecule type" value="Genomic_DNA"/>
</dbReference>
<dbReference type="Proteomes" id="UP001276854">
    <property type="component" value="Unassembled WGS sequence"/>
</dbReference>
<gene>
    <name evidence="1" type="ORF">RZO55_24270</name>
</gene>
<evidence type="ECO:0000313" key="1">
    <source>
        <dbReference type="EMBL" id="MDW2800690.1"/>
    </source>
</evidence>